<evidence type="ECO:0000313" key="1">
    <source>
        <dbReference type="EMBL" id="XRI73909.1"/>
    </source>
</evidence>
<organism evidence="1 2">
    <name type="scientific">Acidithiobacillus montserratensis</name>
    <dbReference type="NCBI Taxonomy" id="2729135"/>
    <lineage>
        <taxon>Bacteria</taxon>
        <taxon>Pseudomonadati</taxon>
        <taxon>Pseudomonadota</taxon>
        <taxon>Acidithiobacillia</taxon>
        <taxon>Acidithiobacillales</taxon>
        <taxon>Acidithiobacillaceae</taxon>
        <taxon>Acidithiobacillus</taxon>
    </lineage>
</organism>
<evidence type="ECO:0000313" key="2">
    <source>
        <dbReference type="Proteomes" id="UP001195965"/>
    </source>
</evidence>
<keyword evidence="2" id="KW-1185">Reference proteome</keyword>
<name>A0ACD5HGA5_9PROT</name>
<sequence length="313" mass="35147">MQGLMIFLEVVVVLLLLAEVYIRLRARRRRLQNRDAQVSAETRKAIVPVSPVESAPTSRAEVLPAHPQGEQSSTLQEALSIDDLLNEANIYLEYGHYAQAATVLRWYVDLNPHETRVINQLLDTYLAMADMDSYAGLLEGLGEKSGSVPMNESWWRERVEHGLQQDPGNLELLVLAEKVGMAVPLPQDQSAEPALTAEMALALVARNRDPHYGMAILWRAIAHEPLKLPLYAELLRIAHQQHLVEDYINALILLYLTVGYNGKTLRQRMLRAGEDLGPHPLWTVLADWDGNPETLRQLARSRQLEIPGSLPLA</sequence>
<dbReference type="EMBL" id="CP127526">
    <property type="protein sequence ID" value="XRI73909.1"/>
    <property type="molecule type" value="Genomic_DNA"/>
</dbReference>
<accession>A0ACD5HGA5</accession>
<protein>
    <submittedName>
        <fullName evidence="1">Uncharacterized protein</fullName>
    </submittedName>
</protein>
<gene>
    <name evidence="1" type="ORF">HHS34_001575</name>
</gene>
<dbReference type="Proteomes" id="UP001195965">
    <property type="component" value="Chromosome"/>
</dbReference>
<reference evidence="1 2" key="1">
    <citation type="journal article" date="2021" name="ISME J.">
        <title>Genomic evolution of the class Acidithiobacillia: deep-branching Proteobacteria living in extreme acidic conditions.</title>
        <authorList>
            <person name="Moya-Beltran A."/>
            <person name="Beard S."/>
            <person name="Rojas-Villalobos C."/>
            <person name="Issotta F."/>
            <person name="Gallardo Y."/>
            <person name="Ulloa R."/>
            <person name="Giaveno A."/>
            <person name="Degli Esposti M."/>
            <person name="Johnson D.B."/>
            <person name="Quatrini R."/>
        </authorList>
    </citation>
    <scope>NUCLEOTIDE SEQUENCE [LARGE SCALE GENOMIC DNA]</scope>
    <source>
        <strain evidence="1 2">GG1-14</strain>
    </source>
</reference>
<proteinExistence type="predicted"/>